<dbReference type="PROSITE" id="PS00383">
    <property type="entry name" value="TYR_PHOSPHATASE_1"/>
    <property type="match status" value="1"/>
</dbReference>
<dbReference type="PROSITE" id="PS50056">
    <property type="entry name" value="TYR_PHOSPHATASE_2"/>
    <property type="match status" value="1"/>
</dbReference>
<dbReference type="InterPro" id="IPR029021">
    <property type="entry name" value="Prot-tyrosine_phosphatase-like"/>
</dbReference>
<proteinExistence type="inferred from homology"/>
<dbReference type="InterPro" id="IPR000387">
    <property type="entry name" value="Tyr_Pase_dom"/>
</dbReference>
<dbReference type="Pfam" id="PF00581">
    <property type="entry name" value="Rhodanese"/>
    <property type="match status" value="1"/>
</dbReference>
<accession>A0A8H7U463</accession>
<dbReference type="InterPro" id="IPR001763">
    <property type="entry name" value="Rhodanese-like_dom"/>
</dbReference>
<feature type="domain" description="Tyrosine specific protein phosphatases" evidence="5">
    <location>
        <begin position="497"/>
        <end position="600"/>
    </location>
</feature>
<dbReference type="PANTHER" id="PTHR19134:SF561">
    <property type="entry name" value="PROTEIN TYROSINE PHOSPHATASE 36E, ISOFORM A"/>
    <property type="match status" value="1"/>
</dbReference>
<dbReference type="AlphaFoldDB" id="A0A8H7U463"/>
<reference evidence="7" key="2">
    <citation type="journal article" name="Front. Microbiol.">
        <title>Degradative Capacity of Two Strains of Rhodonia placenta: From Phenotype to Genotype.</title>
        <authorList>
            <person name="Kolle M."/>
            <person name="Horta M.A.C."/>
            <person name="Nowrousian M."/>
            <person name="Ohm R.A."/>
            <person name="Benz J.P."/>
            <person name="Pilgard A."/>
        </authorList>
    </citation>
    <scope>NUCLEOTIDE SEQUENCE</scope>
    <source>
        <strain evidence="7">FPRL280</strain>
    </source>
</reference>
<dbReference type="InterPro" id="IPR050348">
    <property type="entry name" value="Protein-Tyr_Phosphatase"/>
</dbReference>
<dbReference type="InterPro" id="IPR003595">
    <property type="entry name" value="Tyr_Pase_cat"/>
</dbReference>
<dbReference type="InterPro" id="IPR000242">
    <property type="entry name" value="PTP_cat"/>
</dbReference>
<dbReference type="PRINTS" id="PR00700">
    <property type="entry name" value="PRTYPHPHTASE"/>
</dbReference>
<dbReference type="SUPFAM" id="SSF52821">
    <property type="entry name" value="Rhodanese/Cell cycle control phosphatase"/>
    <property type="match status" value="1"/>
</dbReference>
<dbReference type="EMBL" id="JADOXO010000029">
    <property type="protein sequence ID" value="KAF9818491.1"/>
    <property type="molecule type" value="Genomic_DNA"/>
</dbReference>
<dbReference type="InterPro" id="IPR036873">
    <property type="entry name" value="Rhodanese-like_dom_sf"/>
</dbReference>
<dbReference type="SMART" id="SM00404">
    <property type="entry name" value="PTPc_motif"/>
    <property type="match status" value="1"/>
</dbReference>
<evidence type="ECO:0000256" key="3">
    <source>
        <dbReference type="SAM" id="MobiDB-lite"/>
    </source>
</evidence>
<dbReference type="PROSITE" id="PS50206">
    <property type="entry name" value="RHODANESE_3"/>
    <property type="match status" value="1"/>
</dbReference>
<name>A0A8H7U463_9APHY</name>
<evidence type="ECO:0000259" key="5">
    <source>
        <dbReference type="PROSITE" id="PS50056"/>
    </source>
</evidence>
<reference evidence="7" key="1">
    <citation type="submission" date="2020-11" db="EMBL/GenBank/DDBJ databases">
        <authorList>
            <person name="Koelle M."/>
            <person name="Horta M.A.C."/>
            <person name="Nowrousian M."/>
            <person name="Ohm R.A."/>
            <person name="Benz P."/>
            <person name="Pilgard A."/>
        </authorList>
    </citation>
    <scope>NUCLEOTIDE SEQUENCE</scope>
    <source>
        <strain evidence="7">FPRL280</strain>
    </source>
</reference>
<sequence length="769" mass="84545">MSSPPAASASPTTSSPATPTSPAVPPSAFPALATSALPAVLADPHVLILDIRPHNAHAAARLPSALSLCVPSTLLKRPTFPLARLAPMLPSTAARTRFAAWRDASRIVVYDADAPALSDRPALLGLLRKFRAEGFEASKEVAWVRGGFNAIYRERPDLLDRTPIVDVDGEEEDEVGDMAPPMGLTSSMSLATCIFLLTCMRTQVAANPFFDAIRQNLELAHGAGSSGEPIVLRLPRRVRRRVGDLPFDSQSPSSAEDLTRALELQFYKIELGEQRRLMGVMEHHSKESGTQASAGGIITAGLEKGNKNRYRNIWPFEHARVRLCKSRPDDDDYMNASYVQPLGTTKRYIATQGPLPATFADFWTLCWEQNVHVVVMLTREIESNTVKCGKYWDDGEYGPLRLKLLATDDTPEQEHRRKESEMNAGFFAAHVTPPHTSKGKGKGGRAGKERGRANEHPSTVRRVFQLKHTGYPRAPPRIITQLQYLDWPDFNVPSDPRGVLELIHEVEEAEGNEVDPSTGIARHAQGNPPVLLHCSAGVGRTGGFIAVDAVLDGLRRDMRKRREETEAGAAAGGSAKPIRRVIEDMREQRMSLCQSLRQYVFVHRAVIEGALMIIDEERERGRDRRRREDGRMDDVLLEGLHAAMDVVSPARRRETDNVGVQKAALAGGPTFPGHGQSLGPAFMMKGKEASRKRSLSDLMREARPIEDHHAVASSSTISPGGTKRGASPTELQKESKLGEVMLTKRPSVKRKPHTDSESSVEFDLPSGRR</sequence>
<evidence type="ECO:0000256" key="1">
    <source>
        <dbReference type="ARBA" id="ARBA00009649"/>
    </source>
</evidence>
<feature type="compositionally biased region" description="Basic and acidic residues" evidence="3">
    <location>
        <begin position="446"/>
        <end position="455"/>
    </location>
</feature>
<dbReference type="GO" id="GO:0004725">
    <property type="term" value="F:protein tyrosine phosphatase activity"/>
    <property type="evidence" value="ECO:0007669"/>
    <property type="project" value="UniProtKB-EC"/>
</dbReference>
<dbReference type="PANTHER" id="PTHR19134">
    <property type="entry name" value="RECEPTOR-TYPE TYROSINE-PROTEIN PHOSPHATASE"/>
    <property type="match status" value="1"/>
</dbReference>
<comment type="similarity">
    <text evidence="1">Belongs to the protein-tyrosine phosphatase family. Non-receptor class subfamily.</text>
</comment>
<dbReference type="SUPFAM" id="SSF52799">
    <property type="entry name" value="(Phosphotyrosine protein) phosphatases II"/>
    <property type="match status" value="1"/>
</dbReference>
<feature type="domain" description="Tyrosine-protein phosphatase" evidence="4">
    <location>
        <begin position="306"/>
        <end position="609"/>
    </location>
</feature>
<dbReference type="Proteomes" id="UP000639403">
    <property type="component" value="Unassembled WGS sequence"/>
</dbReference>
<dbReference type="InterPro" id="IPR016130">
    <property type="entry name" value="Tyr_Pase_AS"/>
</dbReference>
<evidence type="ECO:0000259" key="4">
    <source>
        <dbReference type="PROSITE" id="PS50055"/>
    </source>
</evidence>
<dbReference type="Gene3D" id="3.90.190.10">
    <property type="entry name" value="Protein tyrosine phosphatase superfamily"/>
    <property type="match status" value="1"/>
</dbReference>
<gene>
    <name evidence="7" type="ORF">IEO21_02729</name>
</gene>
<protein>
    <recommendedName>
        <fullName evidence="2">protein-tyrosine-phosphatase</fullName>
        <ecNumber evidence="2">3.1.3.48</ecNumber>
    </recommendedName>
</protein>
<evidence type="ECO:0000259" key="6">
    <source>
        <dbReference type="PROSITE" id="PS50206"/>
    </source>
</evidence>
<dbReference type="Gene3D" id="3.40.250.10">
    <property type="entry name" value="Rhodanese-like domain"/>
    <property type="match status" value="1"/>
</dbReference>
<evidence type="ECO:0000313" key="8">
    <source>
        <dbReference type="Proteomes" id="UP000639403"/>
    </source>
</evidence>
<organism evidence="7 8">
    <name type="scientific">Rhodonia placenta</name>
    <dbReference type="NCBI Taxonomy" id="104341"/>
    <lineage>
        <taxon>Eukaryota</taxon>
        <taxon>Fungi</taxon>
        <taxon>Dikarya</taxon>
        <taxon>Basidiomycota</taxon>
        <taxon>Agaricomycotina</taxon>
        <taxon>Agaricomycetes</taxon>
        <taxon>Polyporales</taxon>
        <taxon>Adustoporiaceae</taxon>
        <taxon>Rhodonia</taxon>
    </lineage>
</organism>
<feature type="region of interest" description="Disordered" evidence="3">
    <location>
        <begin position="1"/>
        <end position="25"/>
    </location>
</feature>
<dbReference type="PROSITE" id="PS50055">
    <property type="entry name" value="TYR_PHOSPHATASE_PTP"/>
    <property type="match status" value="1"/>
</dbReference>
<dbReference type="EC" id="3.1.3.48" evidence="2"/>
<feature type="region of interest" description="Disordered" evidence="3">
    <location>
        <begin position="703"/>
        <end position="769"/>
    </location>
</feature>
<feature type="region of interest" description="Disordered" evidence="3">
    <location>
        <begin position="430"/>
        <end position="458"/>
    </location>
</feature>
<dbReference type="SMART" id="SM00194">
    <property type="entry name" value="PTPc"/>
    <property type="match status" value="1"/>
</dbReference>
<dbReference type="Pfam" id="PF00102">
    <property type="entry name" value="Y_phosphatase"/>
    <property type="match status" value="2"/>
</dbReference>
<feature type="compositionally biased region" description="Low complexity" evidence="3">
    <location>
        <begin position="1"/>
        <end position="21"/>
    </location>
</feature>
<comment type="caution">
    <text evidence="7">The sequence shown here is derived from an EMBL/GenBank/DDBJ whole genome shotgun (WGS) entry which is preliminary data.</text>
</comment>
<dbReference type="CDD" id="cd18533">
    <property type="entry name" value="PTP_fungal"/>
    <property type="match status" value="1"/>
</dbReference>
<evidence type="ECO:0000256" key="2">
    <source>
        <dbReference type="ARBA" id="ARBA00013064"/>
    </source>
</evidence>
<evidence type="ECO:0000313" key="7">
    <source>
        <dbReference type="EMBL" id="KAF9818491.1"/>
    </source>
</evidence>
<feature type="domain" description="Rhodanese" evidence="6">
    <location>
        <begin position="42"/>
        <end position="160"/>
    </location>
</feature>